<keyword evidence="1" id="KW-1133">Transmembrane helix</keyword>
<evidence type="ECO:0000313" key="2">
    <source>
        <dbReference type="EMBL" id="XCA48796.1"/>
    </source>
</evidence>
<keyword evidence="1" id="KW-0472">Membrane</keyword>
<sequence>MTLDGFTWSVIASIVAALIMGATVTYKIVNKNKTNKRIDQGGNNNTAYMDSTININSDNKKNKDDK</sequence>
<organism evidence="2">
    <name type="scientific">Bacillus phage PHBA67-T</name>
    <dbReference type="NCBI Taxonomy" id="3233536"/>
    <lineage>
        <taxon>Viruses</taxon>
        <taxon>Duplodnaviria</taxon>
        <taxon>Heunggongvirae</taxon>
        <taxon>Uroviricota</taxon>
        <taxon>Caudoviricetes</taxon>
    </lineage>
</organism>
<feature type="transmembrane region" description="Helical" evidence="1">
    <location>
        <begin position="6"/>
        <end position="29"/>
    </location>
</feature>
<gene>
    <name evidence="2" type="ORF">PMBFJFDG_00077</name>
</gene>
<keyword evidence="1" id="KW-0812">Transmembrane</keyword>
<evidence type="ECO:0000256" key="1">
    <source>
        <dbReference type="SAM" id="Phobius"/>
    </source>
</evidence>
<proteinExistence type="predicted"/>
<dbReference type="EMBL" id="PP938272">
    <property type="protein sequence ID" value="XCA48796.1"/>
    <property type="molecule type" value="Genomic_DNA"/>
</dbReference>
<protein>
    <submittedName>
        <fullName evidence="2">Uncharacterized protein</fullName>
    </submittedName>
</protein>
<accession>A0AAU7YPF8</accession>
<name>A0AAU7YPF8_9CAUD</name>
<reference evidence="2" key="1">
    <citation type="submission" date="2024-06" db="EMBL/GenBank/DDBJ databases">
        <authorList>
            <person name="Guo B."/>
        </authorList>
    </citation>
    <scope>NUCLEOTIDE SEQUENCE</scope>
</reference>